<keyword evidence="3" id="KW-1185">Reference proteome</keyword>
<organism evidence="2 3">
    <name type="scientific">[Torrubiella] hemipterigena</name>
    <dbReference type="NCBI Taxonomy" id="1531966"/>
    <lineage>
        <taxon>Eukaryota</taxon>
        <taxon>Fungi</taxon>
        <taxon>Dikarya</taxon>
        <taxon>Ascomycota</taxon>
        <taxon>Pezizomycotina</taxon>
        <taxon>Sordariomycetes</taxon>
        <taxon>Hypocreomycetidae</taxon>
        <taxon>Hypocreales</taxon>
        <taxon>Clavicipitaceae</taxon>
        <taxon>Clavicipitaceae incertae sedis</taxon>
        <taxon>'Torrubiella' clade</taxon>
    </lineage>
</organism>
<dbReference type="EMBL" id="CDHN01000002">
    <property type="protein sequence ID" value="CEJ86496.1"/>
    <property type="molecule type" value="Genomic_DNA"/>
</dbReference>
<sequence>MKVFAIATAVLATCAIGAPVLSAPQRVSNDVDDTFGTGYYKRAENIGTTALRATTDEETGYYKRAGNDVDMGRNPNTYYK</sequence>
<evidence type="ECO:0000313" key="2">
    <source>
        <dbReference type="EMBL" id="CEJ86496.1"/>
    </source>
</evidence>
<feature type="chain" id="PRO_5001989906" evidence="1">
    <location>
        <begin position="18"/>
        <end position="80"/>
    </location>
</feature>
<gene>
    <name evidence="2" type="ORF">VHEMI04122</name>
</gene>
<accession>A0A0A1TDE1</accession>
<feature type="signal peptide" evidence="1">
    <location>
        <begin position="1"/>
        <end position="17"/>
    </location>
</feature>
<dbReference type="HOGENOM" id="CLU_2591468_0_0_1"/>
<proteinExistence type="predicted"/>
<keyword evidence="1" id="KW-0732">Signal</keyword>
<evidence type="ECO:0000313" key="3">
    <source>
        <dbReference type="Proteomes" id="UP000039046"/>
    </source>
</evidence>
<protein>
    <submittedName>
        <fullName evidence="2">Uncharacterized protein</fullName>
    </submittedName>
</protein>
<dbReference type="Proteomes" id="UP000039046">
    <property type="component" value="Unassembled WGS sequence"/>
</dbReference>
<evidence type="ECO:0000256" key="1">
    <source>
        <dbReference type="SAM" id="SignalP"/>
    </source>
</evidence>
<dbReference type="AlphaFoldDB" id="A0A0A1TDE1"/>
<name>A0A0A1TDE1_9HYPO</name>
<reference evidence="2 3" key="1">
    <citation type="journal article" date="2015" name="Genome Announc.">
        <title>Draft Genome Sequence and Gene Annotation of the Entomopathogenic Fungus Verticillium hemipterigenum.</title>
        <authorList>
            <person name="Horn F."/>
            <person name="Habel A."/>
            <person name="Scharf D.H."/>
            <person name="Dworschak J."/>
            <person name="Brakhage A.A."/>
            <person name="Guthke R."/>
            <person name="Hertweck C."/>
            <person name="Linde J."/>
        </authorList>
    </citation>
    <scope>NUCLEOTIDE SEQUENCE [LARGE SCALE GENOMIC DNA]</scope>
</reference>